<protein>
    <recommendedName>
        <fullName evidence="5">Right-handed parallel beta-helix repeat-containing protein</fullName>
    </recommendedName>
</protein>
<dbReference type="Proteomes" id="UP001597510">
    <property type="component" value="Unassembled WGS sequence"/>
</dbReference>
<name>A0ABW5JE06_9BACT</name>
<accession>A0ABW5JE06</accession>
<evidence type="ECO:0008006" key="5">
    <source>
        <dbReference type="Google" id="ProtNLM"/>
    </source>
</evidence>
<feature type="chain" id="PRO_5045733468" description="Right-handed parallel beta-helix repeat-containing protein" evidence="2">
    <location>
        <begin position="22"/>
        <end position="358"/>
    </location>
</feature>
<proteinExistence type="predicted"/>
<feature type="compositionally biased region" description="Polar residues" evidence="1">
    <location>
        <begin position="347"/>
        <end position="358"/>
    </location>
</feature>
<feature type="compositionally biased region" description="Low complexity" evidence="1">
    <location>
        <begin position="336"/>
        <end position="346"/>
    </location>
</feature>
<evidence type="ECO:0000256" key="1">
    <source>
        <dbReference type="SAM" id="MobiDB-lite"/>
    </source>
</evidence>
<organism evidence="3 4">
    <name type="scientific">Emticicia soli</name>
    <dbReference type="NCBI Taxonomy" id="2027878"/>
    <lineage>
        <taxon>Bacteria</taxon>
        <taxon>Pseudomonadati</taxon>
        <taxon>Bacteroidota</taxon>
        <taxon>Cytophagia</taxon>
        <taxon>Cytophagales</taxon>
        <taxon>Leadbetterellaceae</taxon>
        <taxon>Emticicia</taxon>
    </lineage>
</organism>
<dbReference type="RefSeq" id="WP_340237845.1">
    <property type="nucleotide sequence ID" value="NZ_JBBEWC010000008.1"/>
</dbReference>
<dbReference type="SUPFAM" id="SSF51126">
    <property type="entry name" value="Pectin lyase-like"/>
    <property type="match status" value="1"/>
</dbReference>
<reference evidence="4" key="1">
    <citation type="journal article" date="2019" name="Int. J. Syst. Evol. Microbiol.">
        <title>The Global Catalogue of Microorganisms (GCM) 10K type strain sequencing project: providing services to taxonomists for standard genome sequencing and annotation.</title>
        <authorList>
            <consortium name="The Broad Institute Genomics Platform"/>
            <consortium name="The Broad Institute Genome Sequencing Center for Infectious Disease"/>
            <person name="Wu L."/>
            <person name="Ma J."/>
        </authorList>
    </citation>
    <scope>NUCLEOTIDE SEQUENCE [LARGE SCALE GENOMIC DNA]</scope>
    <source>
        <strain evidence="4">KCTC 52344</strain>
    </source>
</reference>
<keyword evidence="4" id="KW-1185">Reference proteome</keyword>
<feature type="region of interest" description="Disordered" evidence="1">
    <location>
        <begin position="336"/>
        <end position="358"/>
    </location>
</feature>
<dbReference type="InterPro" id="IPR011050">
    <property type="entry name" value="Pectin_lyase_fold/virulence"/>
</dbReference>
<comment type="caution">
    <text evidence="3">The sequence shown here is derived from an EMBL/GenBank/DDBJ whole genome shotgun (WGS) entry which is preliminary data.</text>
</comment>
<keyword evidence="2" id="KW-0732">Signal</keyword>
<dbReference type="EMBL" id="JBHULC010000021">
    <property type="protein sequence ID" value="MFD2522755.1"/>
    <property type="molecule type" value="Genomic_DNA"/>
</dbReference>
<evidence type="ECO:0000256" key="2">
    <source>
        <dbReference type="SAM" id="SignalP"/>
    </source>
</evidence>
<evidence type="ECO:0000313" key="4">
    <source>
        <dbReference type="Proteomes" id="UP001597510"/>
    </source>
</evidence>
<evidence type="ECO:0000313" key="3">
    <source>
        <dbReference type="EMBL" id="MFD2522755.1"/>
    </source>
</evidence>
<feature type="signal peptide" evidence="2">
    <location>
        <begin position="1"/>
        <end position="21"/>
    </location>
</feature>
<sequence>MKRIFTQTLALLIGISMHLNAQTIRRVNNTPGLNDPNVYATAQAAHDAANPGDIISIEPSVNPSYGELTVIKQVNIVGPGYYLDKNPNTFFDKRVPAIGNITFENGSQNSSITSVAFSGVSLYAENIKIERCNFMAANTGQGSIIVSGSTSNGNGSTIKNSVFRYIMGSNGGSSNMTITNNIIVGFRDIWLIRDISNSIISNNTFGSSSFIYQATNSTITNNIFDARALMNGATICTNCLGSSISNNLCTNINGLPSGSGNVNGANPSSIFINGGDPWGSDPNNGTMYAADKDFQLAASSPAKTVAAGGGEAGAFGNGANAYQLSGLPKTPIITSFTNSGSGSNTTPLSITISVRSNN</sequence>
<gene>
    <name evidence="3" type="ORF">ACFSR2_17785</name>
</gene>